<dbReference type="Pfam" id="PF07298">
    <property type="entry name" value="NnrU"/>
    <property type="match status" value="1"/>
</dbReference>
<evidence type="ECO:0000256" key="5">
    <source>
        <dbReference type="SAM" id="Phobius"/>
    </source>
</evidence>
<dbReference type="Proteomes" id="UP000061603">
    <property type="component" value="Chromosome"/>
</dbReference>
<keyword evidence="2 5" id="KW-0812">Transmembrane</keyword>
<proteinExistence type="predicted"/>
<name>A0A0C5JCG1_9PROT</name>
<organism evidence="7 8">
    <name type="scientific">Rugosibacter aromaticivorans</name>
    <dbReference type="NCBI Taxonomy" id="1565605"/>
    <lineage>
        <taxon>Bacteria</taxon>
        <taxon>Pseudomonadati</taxon>
        <taxon>Pseudomonadota</taxon>
        <taxon>Betaproteobacteria</taxon>
        <taxon>Nitrosomonadales</taxon>
        <taxon>Sterolibacteriaceae</taxon>
        <taxon>Rugosibacter</taxon>
    </lineage>
</organism>
<gene>
    <name evidence="7" type="ORF">PG1C_06385</name>
</gene>
<dbReference type="STRING" id="1565605.PG1C_06385"/>
<evidence type="ECO:0000256" key="2">
    <source>
        <dbReference type="ARBA" id="ARBA00022692"/>
    </source>
</evidence>
<evidence type="ECO:0000259" key="6">
    <source>
        <dbReference type="Pfam" id="PF07298"/>
    </source>
</evidence>
<feature type="transmembrane region" description="Helical" evidence="5">
    <location>
        <begin position="68"/>
        <end position="91"/>
    </location>
</feature>
<dbReference type="InterPro" id="IPR009915">
    <property type="entry name" value="NnrU_dom"/>
</dbReference>
<dbReference type="EMBL" id="CP010554">
    <property type="protein sequence ID" value="AJP49469.1"/>
    <property type="molecule type" value="Genomic_DNA"/>
</dbReference>
<feature type="domain" description="NnrU" evidence="6">
    <location>
        <begin position="4"/>
        <end position="222"/>
    </location>
</feature>
<dbReference type="PATRIC" id="fig|1565605.3.peg.1344"/>
<reference evidence="7 8" key="1">
    <citation type="journal article" date="2015" name="Genome Announc.">
        <title>Complete Genome Sequence of a Novel Bacterium within the Family Rhodocyclaceae That Degrades Polycyclic Aromatic Hydrocarbons.</title>
        <authorList>
            <person name="Singleton D.R."/>
            <person name="Dickey A.N."/>
            <person name="Scholl E.H."/>
            <person name="Wright F.A."/>
            <person name="Aitken M.D."/>
        </authorList>
    </citation>
    <scope>NUCLEOTIDE SEQUENCE [LARGE SCALE GENOMIC DNA]</scope>
    <source>
        <strain evidence="8">PG1-Ca6</strain>
    </source>
</reference>
<feature type="transmembrane region" description="Helical" evidence="5">
    <location>
        <begin position="35"/>
        <end position="56"/>
    </location>
</feature>
<evidence type="ECO:0000313" key="8">
    <source>
        <dbReference type="Proteomes" id="UP000061603"/>
    </source>
</evidence>
<dbReference type="HOGENOM" id="CLU_104582_0_0_4"/>
<dbReference type="Gene3D" id="1.20.120.1630">
    <property type="match status" value="1"/>
</dbReference>
<keyword evidence="8" id="KW-1185">Reference proteome</keyword>
<dbReference type="GO" id="GO:0016020">
    <property type="term" value="C:membrane"/>
    <property type="evidence" value="ECO:0007669"/>
    <property type="project" value="UniProtKB-SubCell"/>
</dbReference>
<sequence length="224" mass="24659">MTSLGLACALFLGLHWLVAGSPLRRVIVTITGEKIFRAVFSLAVLVSLLWMGWAYAHAPYIETWGEAVDLKPVALVLMAFAFVFFIVGTFAKNMSILNQNTPEDVNVKGMLRITRNPGLIGLGLWGLAHFIVNGDWAGHLLFGSFAFQGLVGPLNMERKYRKKFGAAWDAYVSQTSHVPFLAILTGRNRLVLSEISKSLLIASLLAYALVLYYHAAWFGVSPLS</sequence>
<protein>
    <submittedName>
        <fullName evidence="7">NnrU family protein</fullName>
    </submittedName>
</protein>
<evidence type="ECO:0000256" key="1">
    <source>
        <dbReference type="ARBA" id="ARBA00004141"/>
    </source>
</evidence>
<dbReference type="KEGG" id="rbu:PG1C_06385"/>
<keyword evidence="3 5" id="KW-1133">Transmembrane helix</keyword>
<dbReference type="AlphaFoldDB" id="A0A0C5JCG1"/>
<comment type="subcellular location">
    <subcellularLocation>
        <location evidence="1">Membrane</location>
        <topology evidence="1">Multi-pass membrane protein</topology>
    </subcellularLocation>
</comment>
<evidence type="ECO:0000256" key="4">
    <source>
        <dbReference type="ARBA" id="ARBA00023136"/>
    </source>
</evidence>
<feature type="transmembrane region" description="Helical" evidence="5">
    <location>
        <begin position="199"/>
        <end position="220"/>
    </location>
</feature>
<evidence type="ECO:0000256" key="3">
    <source>
        <dbReference type="ARBA" id="ARBA00022989"/>
    </source>
</evidence>
<accession>A0A0C5JCG1</accession>
<feature type="transmembrane region" description="Helical" evidence="5">
    <location>
        <begin position="136"/>
        <end position="154"/>
    </location>
</feature>
<evidence type="ECO:0000313" key="7">
    <source>
        <dbReference type="EMBL" id="AJP49469.1"/>
    </source>
</evidence>
<keyword evidence="4 5" id="KW-0472">Membrane</keyword>